<dbReference type="InterPro" id="IPR015005">
    <property type="entry name" value="DUF1854"/>
</dbReference>
<proteinExistence type="predicted"/>
<feature type="domain" description="DUF1854" evidence="1">
    <location>
        <begin position="45"/>
        <end position="172"/>
    </location>
</feature>
<organism evidence="2">
    <name type="scientific">marine sediment metagenome</name>
    <dbReference type="NCBI Taxonomy" id="412755"/>
    <lineage>
        <taxon>unclassified sequences</taxon>
        <taxon>metagenomes</taxon>
        <taxon>ecological metagenomes</taxon>
    </lineage>
</organism>
<dbReference type="Pfam" id="PF08909">
    <property type="entry name" value="DUF1854"/>
    <property type="match status" value="1"/>
</dbReference>
<sequence>MCNADNTHRNAAEVALDALRVRKLERNSKGQLVAYLEGCDEPLTDVRVRRYFPWSQPEHYFAICDADGKELAMLHTLHELDPGSRELAEAELADKVFNPKITRVLSHKREFGITTVTAETDRGQVTFDFNSREDVRILSPTRGLFRDVDGNTFEVADISKLDPVTQRYLQRYF</sequence>
<gene>
    <name evidence="2" type="ORF">LCGC14_0124640</name>
</gene>
<comment type="caution">
    <text evidence="2">The sequence shown here is derived from an EMBL/GenBank/DDBJ whole genome shotgun (WGS) entry which is preliminary data.</text>
</comment>
<dbReference type="AlphaFoldDB" id="A0A0F9V9K6"/>
<dbReference type="EMBL" id="LAZR01000039">
    <property type="protein sequence ID" value="KKO00690.1"/>
    <property type="molecule type" value="Genomic_DNA"/>
</dbReference>
<protein>
    <recommendedName>
        <fullName evidence="1">DUF1854 domain-containing protein</fullName>
    </recommendedName>
</protein>
<name>A0A0F9V9K6_9ZZZZ</name>
<reference evidence="2" key="1">
    <citation type="journal article" date="2015" name="Nature">
        <title>Complex archaea that bridge the gap between prokaryotes and eukaryotes.</title>
        <authorList>
            <person name="Spang A."/>
            <person name="Saw J.H."/>
            <person name="Jorgensen S.L."/>
            <person name="Zaremba-Niedzwiedzka K."/>
            <person name="Martijn J."/>
            <person name="Lind A.E."/>
            <person name="van Eijk R."/>
            <person name="Schleper C."/>
            <person name="Guy L."/>
            <person name="Ettema T.J."/>
        </authorList>
    </citation>
    <scope>NUCLEOTIDE SEQUENCE</scope>
</reference>
<accession>A0A0F9V9K6</accession>
<evidence type="ECO:0000313" key="2">
    <source>
        <dbReference type="EMBL" id="KKO00690.1"/>
    </source>
</evidence>
<evidence type="ECO:0000259" key="1">
    <source>
        <dbReference type="Pfam" id="PF08909"/>
    </source>
</evidence>